<dbReference type="InterPro" id="IPR013785">
    <property type="entry name" value="Aldolase_TIM"/>
</dbReference>
<proteinExistence type="predicted"/>
<feature type="domain" description="NADH:flavin oxidoreductase/NADH oxidase N-terminal" evidence="6">
    <location>
        <begin position="3"/>
        <end position="335"/>
    </location>
</feature>
<evidence type="ECO:0000256" key="3">
    <source>
        <dbReference type="ARBA" id="ARBA00022643"/>
    </source>
</evidence>
<dbReference type="PANTHER" id="PTHR43303">
    <property type="entry name" value="NADPH DEHYDROGENASE C23G7.10C-RELATED"/>
    <property type="match status" value="1"/>
</dbReference>
<dbReference type="GO" id="GO:0003959">
    <property type="term" value="F:NADPH dehydrogenase activity"/>
    <property type="evidence" value="ECO:0007669"/>
    <property type="project" value="InterPro"/>
</dbReference>
<evidence type="ECO:0000256" key="1">
    <source>
        <dbReference type="ARBA" id="ARBA00001917"/>
    </source>
</evidence>
<keyword evidence="8" id="KW-1185">Reference proteome</keyword>
<evidence type="ECO:0000313" key="8">
    <source>
        <dbReference type="Proteomes" id="UP000244571"/>
    </source>
</evidence>
<dbReference type="Gene3D" id="3.20.20.70">
    <property type="entry name" value="Aldolase class I"/>
    <property type="match status" value="1"/>
</dbReference>
<keyword evidence="2" id="KW-0285">Flavoprotein</keyword>
<dbReference type="GO" id="GO:0010181">
    <property type="term" value="F:FMN binding"/>
    <property type="evidence" value="ECO:0007669"/>
    <property type="project" value="InterPro"/>
</dbReference>
<evidence type="ECO:0000256" key="4">
    <source>
        <dbReference type="ARBA" id="ARBA00022857"/>
    </source>
</evidence>
<dbReference type="CDD" id="cd02932">
    <property type="entry name" value="OYE_YqiM_FMN"/>
    <property type="match status" value="1"/>
</dbReference>
<dbReference type="RefSeq" id="WP_108621250.1">
    <property type="nucleotide sequence ID" value="NZ_CP028901.1"/>
</dbReference>
<reference evidence="7 8" key="1">
    <citation type="submission" date="2018-04" db="EMBL/GenBank/DDBJ databases">
        <title>Bordetella sp. HZ20 isolated from seawater.</title>
        <authorList>
            <person name="Sun C."/>
        </authorList>
    </citation>
    <scope>NUCLEOTIDE SEQUENCE [LARGE SCALE GENOMIC DNA]</scope>
    <source>
        <strain evidence="7 8">HZ20</strain>
    </source>
</reference>
<organism evidence="7 8">
    <name type="scientific">Orrella marina</name>
    <dbReference type="NCBI Taxonomy" id="2163011"/>
    <lineage>
        <taxon>Bacteria</taxon>
        <taxon>Pseudomonadati</taxon>
        <taxon>Pseudomonadota</taxon>
        <taxon>Betaproteobacteria</taxon>
        <taxon>Burkholderiales</taxon>
        <taxon>Alcaligenaceae</taxon>
        <taxon>Orrella</taxon>
    </lineage>
</organism>
<dbReference type="AlphaFoldDB" id="A0A2R4XJ46"/>
<keyword evidence="4" id="KW-0521">NADP</keyword>
<evidence type="ECO:0000259" key="6">
    <source>
        <dbReference type="Pfam" id="PF00724"/>
    </source>
</evidence>
<dbReference type="InterPro" id="IPR001155">
    <property type="entry name" value="OxRdtase_FMN_N"/>
</dbReference>
<dbReference type="Pfam" id="PF00724">
    <property type="entry name" value="Oxidored_FMN"/>
    <property type="match status" value="1"/>
</dbReference>
<keyword evidence="5" id="KW-0560">Oxidoreductase</keyword>
<dbReference type="PANTHER" id="PTHR43303:SF4">
    <property type="entry name" value="NADPH DEHYDROGENASE C23G7.10C-RELATED"/>
    <property type="match status" value="1"/>
</dbReference>
<dbReference type="GO" id="GO:0050661">
    <property type="term" value="F:NADP binding"/>
    <property type="evidence" value="ECO:0007669"/>
    <property type="project" value="InterPro"/>
</dbReference>
<dbReference type="KEGG" id="boz:DBV39_09000"/>
<accession>A0A2R4XJ46</accession>
<dbReference type="EMBL" id="CP028901">
    <property type="protein sequence ID" value="AWB33821.1"/>
    <property type="molecule type" value="Genomic_DNA"/>
</dbReference>
<evidence type="ECO:0000256" key="5">
    <source>
        <dbReference type="ARBA" id="ARBA00023002"/>
    </source>
</evidence>
<sequence>MSQLFSDMTLGPLKLSNRLVIAPMCQYSADHGRATDWHQMHIGNLAMSGAATVILEATAVSPEGRITPGCLGLWDDQTQQALVRPLQFARQHSDAKLLIQLAHAGRKASCAVPWESGRQLDPEQGGWQTVSASNLPFADTDRAPETLDGASIKQVCEEFKASTRRASQLGLDGVEIHAAHGYLLHQFLSPLSNKRTDEYGGSLENRMRLVLEVFKEVRSEAPPHMTVGVRISACDWVDGGWSLDESVSLCERLQQLGCDFIDVSSGGLSASQKIPLGPGYQLSLAHTIRQKTGVTTMAVGLITDPFQAEQALVSGQADMIAIARAALYEPRWGWHAAARLGAKLKAPPQYWRGAPAGHSDLFLK</sequence>
<dbReference type="InterPro" id="IPR044152">
    <property type="entry name" value="YqjM-like"/>
</dbReference>
<keyword evidence="3" id="KW-0288">FMN</keyword>
<dbReference type="SUPFAM" id="SSF51395">
    <property type="entry name" value="FMN-linked oxidoreductases"/>
    <property type="match status" value="1"/>
</dbReference>
<gene>
    <name evidence="7" type="ORF">DBV39_09000</name>
</gene>
<dbReference type="Proteomes" id="UP000244571">
    <property type="component" value="Chromosome"/>
</dbReference>
<dbReference type="OrthoDB" id="8523426at2"/>
<name>A0A2R4XJ46_9BURK</name>
<comment type="cofactor">
    <cofactor evidence="1">
        <name>FMN</name>
        <dbReference type="ChEBI" id="CHEBI:58210"/>
    </cofactor>
</comment>
<evidence type="ECO:0000256" key="2">
    <source>
        <dbReference type="ARBA" id="ARBA00022630"/>
    </source>
</evidence>
<protein>
    <submittedName>
        <fullName evidence="7">Oxidoreductase</fullName>
    </submittedName>
</protein>
<evidence type="ECO:0000313" key="7">
    <source>
        <dbReference type="EMBL" id="AWB33821.1"/>
    </source>
</evidence>